<evidence type="ECO:0000256" key="1">
    <source>
        <dbReference type="ARBA" id="ARBA00001971"/>
    </source>
</evidence>
<keyword evidence="16" id="KW-1185">Reference proteome</keyword>
<keyword evidence="6" id="KW-0349">Heme</keyword>
<comment type="similarity">
    <text evidence="3">Belongs to the formate dehydrogenase gamma subunit family.</text>
</comment>
<evidence type="ECO:0000256" key="6">
    <source>
        <dbReference type="ARBA" id="ARBA00022617"/>
    </source>
</evidence>
<dbReference type="PANTHER" id="PTHR30074:SF6">
    <property type="entry name" value="FORMATE DEHYDROGENASE GAMMA SUBUNIT"/>
    <property type="match status" value="1"/>
</dbReference>
<keyword evidence="12 13" id="KW-0472">Membrane</keyword>
<feature type="transmembrane region" description="Helical" evidence="13">
    <location>
        <begin position="56"/>
        <end position="76"/>
    </location>
</feature>
<evidence type="ECO:0000256" key="3">
    <source>
        <dbReference type="ARBA" id="ARBA00010747"/>
    </source>
</evidence>
<evidence type="ECO:0000256" key="10">
    <source>
        <dbReference type="ARBA" id="ARBA00022989"/>
    </source>
</evidence>
<accession>A0A1H6XMJ4</accession>
<evidence type="ECO:0000256" key="7">
    <source>
        <dbReference type="ARBA" id="ARBA00022692"/>
    </source>
</evidence>
<keyword evidence="7 13" id="KW-0812">Transmembrane</keyword>
<keyword evidence="10 13" id="KW-1133">Transmembrane helix</keyword>
<dbReference type="AlphaFoldDB" id="A0A1H6XMJ4"/>
<dbReference type="GO" id="GO:0009326">
    <property type="term" value="C:formate dehydrogenase complex"/>
    <property type="evidence" value="ECO:0007669"/>
    <property type="project" value="InterPro"/>
</dbReference>
<name>A0A1H6XMJ4_9FIRM</name>
<protein>
    <submittedName>
        <fullName evidence="15">Formate dehydrogenase subunit gamma</fullName>
    </submittedName>
</protein>
<dbReference type="Proteomes" id="UP000199662">
    <property type="component" value="Unassembled WGS sequence"/>
</dbReference>
<keyword evidence="11" id="KW-0408">Iron</keyword>
<evidence type="ECO:0000256" key="11">
    <source>
        <dbReference type="ARBA" id="ARBA00023004"/>
    </source>
</evidence>
<dbReference type="Gene3D" id="1.20.950.20">
    <property type="entry name" value="Transmembrane di-heme cytochromes, Chain C"/>
    <property type="match status" value="1"/>
</dbReference>
<dbReference type="InterPro" id="IPR016174">
    <property type="entry name" value="Di-haem_cyt_TM"/>
</dbReference>
<dbReference type="GO" id="GO:0046872">
    <property type="term" value="F:metal ion binding"/>
    <property type="evidence" value="ECO:0007669"/>
    <property type="project" value="UniProtKB-KW"/>
</dbReference>
<keyword evidence="9" id="KW-0249">Electron transport</keyword>
<evidence type="ECO:0000256" key="2">
    <source>
        <dbReference type="ARBA" id="ARBA00004651"/>
    </source>
</evidence>
<dbReference type="NCBIfam" id="TIGR01583">
    <property type="entry name" value="formate-DH-gamm"/>
    <property type="match status" value="1"/>
</dbReference>
<feature type="domain" description="Cytochrome b561 bacterial/Ni-hydrogenase" evidence="14">
    <location>
        <begin position="10"/>
        <end position="193"/>
    </location>
</feature>
<dbReference type="EMBL" id="FNZK01000005">
    <property type="protein sequence ID" value="SEJ30299.1"/>
    <property type="molecule type" value="Genomic_DNA"/>
</dbReference>
<keyword evidence="5" id="KW-1003">Cell membrane</keyword>
<keyword evidence="8" id="KW-0479">Metal-binding</keyword>
<evidence type="ECO:0000256" key="9">
    <source>
        <dbReference type="ARBA" id="ARBA00022982"/>
    </source>
</evidence>
<dbReference type="GO" id="GO:0015944">
    <property type="term" value="P:formate oxidation"/>
    <property type="evidence" value="ECO:0007669"/>
    <property type="project" value="TreeGrafter"/>
</dbReference>
<sequence>MMKEKMILKHEKSTRIFHWVNLVIFLALLFSGLAIFNPNFRFFAFLFGDLRGAAELHKYFGIAYLVVPFIYIVTHFKLFKKFIARIADFDEDDHKWLKISGGYMAPLIKGEPPEQGKFNAGQKSLGWIIIVVSCILGITGLIMMFYTQVPPVLVRYSYLIHAASGLFIGCGILVHFYLAAIHPKSSKECKTMMGNGYIEAEFAKHHNAKWYREVAKEDKSSEK</sequence>
<keyword evidence="4" id="KW-0813">Transport</keyword>
<dbReference type="SUPFAM" id="SSF81342">
    <property type="entry name" value="Transmembrane di-heme cytochromes"/>
    <property type="match status" value="1"/>
</dbReference>
<evidence type="ECO:0000256" key="12">
    <source>
        <dbReference type="ARBA" id="ARBA00023136"/>
    </source>
</evidence>
<dbReference type="RefSeq" id="WP_245741301.1">
    <property type="nucleotide sequence ID" value="NZ_FNZK01000005.1"/>
</dbReference>
<feature type="transmembrane region" description="Helical" evidence="13">
    <location>
        <begin position="16"/>
        <end position="36"/>
    </location>
</feature>
<dbReference type="InterPro" id="IPR006471">
    <property type="entry name" value="Formate_DH_gsu"/>
</dbReference>
<evidence type="ECO:0000259" key="14">
    <source>
        <dbReference type="Pfam" id="PF01292"/>
    </source>
</evidence>
<evidence type="ECO:0000313" key="16">
    <source>
        <dbReference type="Proteomes" id="UP000199662"/>
    </source>
</evidence>
<comment type="subcellular location">
    <subcellularLocation>
        <location evidence="2">Cell membrane</location>
        <topology evidence="2">Multi-pass membrane protein</topology>
    </subcellularLocation>
</comment>
<feature type="transmembrane region" description="Helical" evidence="13">
    <location>
        <begin position="125"/>
        <end position="146"/>
    </location>
</feature>
<dbReference type="GO" id="GO:0008863">
    <property type="term" value="F:formate dehydrogenase (NAD+) activity"/>
    <property type="evidence" value="ECO:0007669"/>
    <property type="project" value="InterPro"/>
</dbReference>
<dbReference type="PANTHER" id="PTHR30074">
    <property type="entry name" value="FORMATE DEHYDROGENASE, NITRATE-INDUCIBLE, CYTOCHROME B556 FDN SUBUNIT"/>
    <property type="match status" value="1"/>
</dbReference>
<organism evidence="15 16">
    <name type="scientific">Propionispira arboris</name>
    <dbReference type="NCBI Taxonomy" id="84035"/>
    <lineage>
        <taxon>Bacteria</taxon>
        <taxon>Bacillati</taxon>
        <taxon>Bacillota</taxon>
        <taxon>Negativicutes</taxon>
        <taxon>Selenomonadales</taxon>
        <taxon>Selenomonadaceae</taxon>
        <taxon>Propionispira</taxon>
    </lineage>
</organism>
<proteinExistence type="inferred from homology"/>
<dbReference type="GO" id="GO:0036397">
    <property type="term" value="F:formate dehydrogenase (quinone) activity"/>
    <property type="evidence" value="ECO:0007669"/>
    <property type="project" value="TreeGrafter"/>
</dbReference>
<comment type="cofactor">
    <cofactor evidence="1">
        <name>heme</name>
        <dbReference type="ChEBI" id="CHEBI:30413"/>
    </cofactor>
</comment>
<dbReference type="GO" id="GO:0022904">
    <property type="term" value="P:respiratory electron transport chain"/>
    <property type="evidence" value="ECO:0007669"/>
    <property type="project" value="InterPro"/>
</dbReference>
<evidence type="ECO:0000256" key="8">
    <source>
        <dbReference type="ARBA" id="ARBA00022723"/>
    </source>
</evidence>
<dbReference type="GO" id="GO:0009061">
    <property type="term" value="P:anaerobic respiration"/>
    <property type="evidence" value="ECO:0007669"/>
    <property type="project" value="TreeGrafter"/>
</dbReference>
<reference evidence="16" key="1">
    <citation type="submission" date="2016-10" db="EMBL/GenBank/DDBJ databases">
        <authorList>
            <person name="Varghese N."/>
            <person name="Submissions S."/>
        </authorList>
    </citation>
    <scope>NUCLEOTIDE SEQUENCE [LARGE SCALE GENOMIC DNA]</scope>
    <source>
        <strain evidence="16">DSM 2179</strain>
    </source>
</reference>
<evidence type="ECO:0000256" key="5">
    <source>
        <dbReference type="ARBA" id="ARBA00022475"/>
    </source>
</evidence>
<evidence type="ECO:0000256" key="4">
    <source>
        <dbReference type="ARBA" id="ARBA00022448"/>
    </source>
</evidence>
<dbReference type="GO" id="GO:0009055">
    <property type="term" value="F:electron transfer activity"/>
    <property type="evidence" value="ECO:0007669"/>
    <property type="project" value="InterPro"/>
</dbReference>
<evidence type="ECO:0000256" key="13">
    <source>
        <dbReference type="SAM" id="Phobius"/>
    </source>
</evidence>
<evidence type="ECO:0000313" key="15">
    <source>
        <dbReference type="EMBL" id="SEJ30299.1"/>
    </source>
</evidence>
<gene>
    <name evidence="15" type="ORF">SAMN05660742_105211</name>
</gene>
<dbReference type="Pfam" id="PF01292">
    <property type="entry name" value="Ni_hydr_CYTB"/>
    <property type="match status" value="1"/>
</dbReference>
<feature type="transmembrane region" description="Helical" evidence="13">
    <location>
        <begin position="158"/>
        <end position="180"/>
    </location>
</feature>
<dbReference type="GO" id="GO:0005886">
    <property type="term" value="C:plasma membrane"/>
    <property type="evidence" value="ECO:0007669"/>
    <property type="project" value="UniProtKB-SubCell"/>
</dbReference>
<dbReference type="InterPro" id="IPR011577">
    <property type="entry name" value="Cyt_b561_bac/Ni-Hgenase"/>
</dbReference>
<dbReference type="InterPro" id="IPR051817">
    <property type="entry name" value="FDH_cytochrome_b556_subunit"/>
</dbReference>
<dbReference type="STRING" id="84035.SAMN05660742_105211"/>